<gene>
    <name evidence="2" type="ORF">GT347_21635</name>
</gene>
<evidence type="ECO:0000313" key="2">
    <source>
        <dbReference type="EMBL" id="QHJ00351.1"/>
    </source>
</evidence>
<dbReference type="Proteomes" id="UP000464787">
    <property type="component" value="Chromosome"/>
</dbReference>
<keyword evidence="1" id="KW-0812">Transmembrane</keyword>
<dbReference type="EMBL" id="CP047650">
    <property type="protein sequence ID" value="QHJ00351.1"/>
    <property type="molecule type" value="Genomic_DNA"/>
</dbReference>
<organism evidence="2 3">
    <name type="scientific">Xylophilus rhododendri</name>
    <dbReference type="NCBI Taxonomy" id="2697032"/>
    <lineage>
        <taxon>Bacteria</taxon>
        <taxon>Pseudomonadati</taxon>
        <taxon>Pseudomonadota</taxon>
        <taxon>Betaproteobacteria</taxon>
        <taxon>Burkholderiales</taxon>
        <taxon>Xylophilus</taxon>
    </lineage>
</organism>
<sequence length="169" mass="17852">MTALNALLFELMRASPRHATPAVVAAQLLVVLAAPLTLAVAAVAWLRAGPRTRAELALALGSALLAALPLLPAGSALDGDVLLLWALSLGLLPGRRLAWLAFPGLALGLATGWAKVYLGLALPLAVAAALPVAVLASWLAWRLCLRLAPGRYHGLRRAMVRLSWRSRRR</sequence>
<reference evidence="2 3" key="1">
    <citation type="submission" date="2020-01" db="EMBL/GenBank/DDBJ databases">
        <title>Genome sequencing of strain KACC 21265.</title>
        <authorList>
            <person name="Heo J."/>
            <person name="Kim S.-J."/>
            <person name="Kim J.-S."/>
            <person name="Hong S.-B."/>
            <person name="Kwon S.-W."/>
        </authorList>
    </citation>
    <scope>NUCLEOTIDE SEQUENCE [LARGE SCALE GENOMIC DNA]</scope>
    <source>
        <strain evidence="2 3">KACC 21265</strain>
    </source>
</reference>
<keyword evidence="1" id="KW-1133">Transmembrane helix</keyword>
<feature type="transmembrane region" description="Helical" evidence="1">
    <location>
        <begin position="58"/>
        <end position="85"/>
    </location>
</feature>
<dbReference type="AlphaFoldDB" id="A0A857J8I0"/>
<evidence type="ECO:0000313" key="3">
    <source>
        <dbReference type="Proteomes" id="UP000464787"/>
    </source>
</evidence>
<accession>A0A857J8I0</accession>
<dbReference type="KEGG" id="xyk:GT347_21635"/>
<evidence type="ECO:0000256" key="1">
    <source>
        <dbReference type="SAM" id="Phobius"/>
    </source>
</evidence>
<protein>
    <submittedName>
        <fullName evidence="2">Uncharacterized protein</fullName>
    </submittedName>
</protein>
<dbReference type="RefSeq" id="WP_160554161.1">
    <property type="nucleotide sequence ID" value="NZ_CP047650.1"/>
</dbReference>
<feature type="transmembrane region" description="Helical" evidence="1">
    <location>
        <begin position="120"/>
        <end position="141"/>
    </location>
</feature>
<feature type="transmembrane region" description="Helical" evidence="1">
    <location>
        <begin position="21"/>
        <end position="46"/>
    </location>
</feature>
<name>A0A857J8I0_9BURK</name>
<feature type="transmembrane region" description="Helical" evidence="1">
    <location>
        <begin position="97"/>
        <end position="114"/>
    </location>
</feature>
<proteinExistence type="predicted"/>
<keyword evidence="3" id="KW-1185">Reference proteome</keyword>
<keyword evidence="1" id="KW-0472">Membrane</keyword>